<name>A0ABC8UL59_9AQUA</name>
<evidence type="ECO:0000313" key="2">
    <source>
        <dbReference type="EMBL" id="CAK9181783.1"/>
    </source>
</evidence>
<organism evidence="2 3">
    <name type="scientific">Ilex paraguariensis</name>
    <name type="common">yerba mate</name>
    <dbReference type="NCBI Taxonomy" id="185542"/>
    <lineage>
        <taxon>Eukaryota</taxon>
        <taxon>Viridiplantae</taxon>
        <taxon>Streptophyta</taxon>
        <taxon>Embryophyta</taxon>
        <taxon>Tracheophyta</taxon>
        <taxon>Spermatophyta</taxon>
        <taxon>Magnoliopsida</taxon>
        <taxon>eudicotyledons</taxon>
        <taxon>Gunneridae</taxon>
        <taxon>Pentapetalae</taxon>
        <taxon>asterids</taxon>
        <taxon>campanulids</taxon>
        <taxon>Aquifoliales</taxon>
        <taxon>Aquifoliaceae</taxon>
        <taxon>Ilex</taxon>
    </lineage>
</organism>
<dbReference type="EMBL" id="CAUOFW020008168">
    <property type="protein sequence ID" value="CAK9181783.1"/>
    <property type="molecule type" value="Genomic_DNA"/>
</dbReference>
<reference evidence="2 3" key="1">
    <citation type="submission" date="2024-02" db="EMBL/GenBank/DDBJ databases">
        <authorList>
            <person name="Vignale AGUSTIN F."/>
            <person name="Sosa J E."/>
            <person name="Modenutti C."/>
        </authorList>
    </citation>
    <scope>NUCLEOTIDE SEQUENCE [LARGE SCALE GENOMIC DNA]</scope>
</reference>
<dbReference type="AlphaFoldDB" id="A0ABC8UL59"/>
<protein>
    <recommendedName>
        <fullName evidence="1">Trafficking protein particle complex subunit 13 C-terminal domain-containing protein</fullName>
    </recommendedName>
</protein>
<comment type="caution">
    <text evidence="2">The sequence shown here is derived from an EMBL/GenBank/DDBJ whole genome shotgun (WGS) entry which is preliminary data.</text>
</comment>
<gene>
    <name evidence="2" type="ORF">ILEXP_LOCUS51896</name>
</gene>
<keyword evidence="3" id="KW-1185">Reference proteome</keyword>
<sequence length="127" mass="14258">MQFNSFHPSPITRKEIELQAVEVPSVIILGKPFLVRLNLMNQTDRILGPFEVWLSESDLDDAKAVLVNGLQTMALVQVESFSSSEFQLNLIATKLGVQKITGITLFDMREKRTYGSLLDLEIFVASD</sequence>
<feature type="domain" description="Trafficking protein particle complex subunit 13 C-terminal" evidence="1">
    <location>
        <begin position="24"/>
        <end position="114"/>
    </location>
</feature>
<dbReference type="Proteomes" id="UP001642360">
    <property type="component" value="Unassembled WGS sequence"/>
</dbReference>
<dbReference type="InterPro" id="IPR055428">
    <property type="entry name" value="TRAPPC13_C"/>
</dbReference>
<dbReference type="InterPro" id="IPR010378">
    <property type="entry name" value="TRAPPC13"/>
</dbReference>
<proteinExistence type="predicted"/>
<evidence type="ECO:0000313" key="3">
    <source>
        <dbReference type="Proteomes" id="UP001642360"/>
    </source>
</evidence>
<evidence type="ECO:0000259" key="1">
    <source>
        <dbReference type="Pfam" id="PF23643"/>
    </source>
</evidence>
<dbReference type="PANTHER" id="PTHR13134:SF3">
    <property type="entry name" value="TRAFFICKING PROTEIN PARTICLE COMPLEX SUBUNIT 13"/>
    <property type="match status" value="1"/>
</dbReference>
<dbReference type="Pfam" id="PF23643">
    <property type="entry name" value="TRAPPC13_C"/>
    <property type="match status" value="1"/>
</dbReference>
<accession>A0ABC8UL59</accession>
<dbReference type="PANTHER" id="PTHR13134">
    <property type="entry name" value="TRAFFICKING PROTEIN PARTICLE COMPLEX SUBUNIT 13"/>
    <property type="match status" value="1"/>
</dbReference>